<keyword evidence="3" id="KW-1185">Reference proteome</keyword>
<organism evidence="2 3">
    <name type="scientific">Terasakiispira papahanaumokuakeensis</name>
    <dbReference type="NCBI Taxonomy" id="197479"/>
    <lineage>
        <taxon>Bacteria</taxon>
        <taxon>Pseudomonadati</taxon>
        <taxon>Pseudomonadota</taxon>
        <taxon>Gammaproteobacteria</taxon>
        <taxon>Oceanospirillales</taxon>
        <taxon>Terasakiispira</taxon>
    </lineage>
</organism>
<dbReference type="Proteomes" id="UP000094291">
    <property type="component" value="Unassembled WGS sequence"/>
</dbReference>
<feature type="domain" description="ABM" evidence="1">
    <location>
        <begin position="1"/>
        <end position="68"/>
    </location>
</feature>
<dbReference type="OrthoDB" id="6105906at2"/>
<dbReference type="SUPFAM" id="SSF54909">
    <property type="entry name" value="Dimeric alpha+beta barrel"/>
    <property type="match status" value="1"/>
</dbReference>
<dbReference type="InterPro" id="IPR011008">
    <property type="entry name" value="Dimeric_a/b-barrel"/>
</dbReference>
<dbReference type="Gene3D" id="3.30.70.100">
    <property type="match status" value="1"/>
</dbReference>
<reference evidence="2 3" key="1">
    <citation type="submission" date="2016-08" db="EMBL/GenBank/DDBJ databases">
        <authorList>
            <person name="Seilhamer J.J."/>
        </authorList>
    </citation>
    <scope>NUCLEOTIDE SEQUENCE [LARGE SCALE GENOMIC DNA]</scope>
    <source>
        <strain evidence="2 3">PH27A</strain>
    </source>
</reference>
<dbReference type="AlphaFoldDB" id="A0A1E2VBL3"/>
<dbReference type="EMBL" id="MDTQ01000001">
    <property type="protein sequence ID" value="ODC04065.1"/>
    <property type="molecule type" value="Genomic_DNA"/>
</dbReference>
<keyword evidence="2" id="KW-0560">Oxidoreductase</keyword>
<dbReference type="GO" id="GO:0004497">
    <property type="term" value="F:monooxygenase activity"/>
    <property type="evidence" value="ECO:0007669"/>
    <property type="project" value="UniProtKB-KW"/>
</dbReference>
<evidence type="ECO:0000313" key="3">
    <source>
        <dbReference type="Proteomes" id="UP000094291"/>
    </source>
</evidence>
<proteinExistence type="predicted"/>
<comment type="caution">
    <text evidence="2">The sequence shown here is derived from an EMBL/GenBank/DDBJ whole genome shotgun (WGS) entry which is preliminary data.</text>
</comment>
<dbReference type="RefSeq" id="WP_068998858.1">
    <property type="nucleotide sequence ID" value="NZ_MDTQ01000001.1"/>
</dbReference>
<dbReference type="STRING" id="197479.BFW38_11500"/>
<protein>
    <submittedName>
        <fullName evidence="2">Antibiotic biosynthesis monooxygenase</fullName>
    </submittedName>
</protein>
<dbReference type="InterPro" id="IPR007138">
    <property type="entry name" value="ABM_dom"/>
</dbReference>
<gene>
    <name evidence="2" type="ORF">BFW38_11500</name>
</gene>
<evidence type="ECO:0000313" key="2">
    <source>
        <dbReference type="EMBL" id="ODC04065.1"/>
    </source>
</evidence>
<dbReference type="Pfam" id="PF03992">
    <property type="entry name" value="ABM"/>
    <property type="match status" value="1"/>
</dbReference>
<accession>A0A1E2VBL3</accession>
<sequence>MFIAVYEFQVKAGQETAFRHAWRQVTQMFYERCDSYGSRLHLTDHPGRFVGYAQWPSREQWAASRQLDDDDFINTRQLMRDCLETSHTVYEMTVTDDELQRQLFHQGKPD</sequence>
<keyword evidence="2" id="KW-0503">Monooxygenase</keyword>
<name>A0A1E2VBL3_9GAMM</name>
<evidence type="ECO:0000259" key="1">
    <source>
        <dbReference type="Pfam" id="PF03992"/>
    </source>
</evidence>